<evidence type="ECO:0000256" key="3">
    <source>
        <dbReference type="ARBA" id="ARBA00022741"/>
    </source>
</evidence>
<feature type="domain" description="ABC transporter" evidence="6">
    <location>
        <begin position="1"/>
        <end position="222"/>
    </location>
</feature>
<comment type="similarity">
    <text evidence="1">Belongs to the ABC transporter superfamily.</text>
</comment>
<gene>
    <name evidence="7" type="ORF">RM877_00915</name>
</gene>
<evidence type="ECO:0000259" key="6">
    <source>
        <dbReference type="PROSITE" id="PS50893"/>
    </source>
</evidence>
<dbReference type="GO" id="GO:0005524">
    <property type="term" value="F:ATP binding"/>
    <property type="evidence" value="ECO:0007669"/>
    <property type="project" value="UniProtKB-KW"/>
</dbReference>
<dbReference type="InterPro" id="IPR003593">
    <property type="entry name" value="AAA+_ATPase"/>
</dbReference>
<feature type="region of interest" description="Disordered" evidence="5">
    <location>
        <begin position="206"/>
        <end position="231"/>
    </location>
</feature>
<evidence type="ECO:0000256" key="2">
    <source>
        <dbReference type="ARBA" id="ARBA00022448"/>
    </source>
</evidence>
<proteinExistence type="inferred from homology"/>
<comment type="caution">
    <text evidence="7">The sequence shown here is derived from an EMBL/GenBank/DDBJ whole genome shotgun (WGS) entry which is preliminary data.</text>
</comment>
<dbReference type="AlphaFoldDB" id="A0ABD5EF44"/>
<accession>A0ABD5EF44</accession>
<reference evidence="8" key="1">
    <citation type="submission" date="2023-07" db="EMBL/GenBank/DDBJ databases">
        <title>30 novel species of actinomycetes from the DSMZ collection.</title>
        <authorList>
            <person name="Nouioui I."/>
        </authorList>
    </citation>
    <scope>NUCLEOTIDE SEQUENCE [LARGE SCALE GENOMIC DNA]</scope>
    <source>
        <strain evidence="8">DSM 41981</strain>
    </source>
</reference>
<dbReference type="GO" id="GO:0055085">
    <property type="term" value="P:transmembrane transport"/>
    <property type="evidence" value="ECO:0007669"/>
    <property type="project" value="UniProtKB-ARBA"/>
</dbReference>
<dbReference type="PANTHER" id="PTHR43776">
    <property type="entry name" value="TRANSPORT ATP-BINDING PROTEIN"/>
    <property type="match status" value="1"/>
</dbReference>
<keyword evidence="2" id="KW-0813">Transport</keyword>
<keyword evidence="3" id="KW-0547">Nucleotide-binding</keyword>
<dbReference type="Gene3D" id="3.40.50.300">
    <property type="entry name" value="P-loop containing nucleotide triphosphate hydrolases"/>
    <property type="match status" value="1"/>
</dbReference>
<name>A0ABD5EF44_9ACTN</name>
<dbReference type="EMBL" id="JAVRES010000001">
    <property type="protein sequence ID" value="MDT0433241.1"/>
    <property type="molecule type" value="Genomic_DNA"/>
</dbReference>
<evidence type="ECO:0000256" key="1">
    <source>
        <dbReference type="ARBA" id="ARBA00005417"/>
    </source>
</evidence>
<protein>
    <submittedName>
        <fullName evidence="7">ATP-binding cassette domain-containing protein</fullName>
    </submittedName>
</protein>
<evidence type="ECO:0000313" key="7">
    <source>
        <dbReference type="EMBL" id="MDT0433241.1"/>
    </source>
</evidence>
<keyword evidence="8" id="KW-1185">Reference proteome</keyword>
<dbReference type="InterPro" id="IPR050319">
    <property type="entry name" value="ABC_transp_ATP-bind"/>
</dbReference>
<dbReference type="PANTHER" id="PTHR43776:SF7">
    <property type="entry name" value="D,D-DIPEPTIDE TRANSPORT ATP-BINDING PROTEIN DDPF-RELATED"/>
    <property type="match status" value="1"/>
</dbReference>
<dbReference type="RefSeq" id="WP_311638427.1">
    <property type="nucleotide sequence ID" value="NZ_JAVRES010000001.1"/>
</dbReference>
<dbReference type="InterPro" id="IPR003439">
    <property type="entry name" value="ABC_transporter-like_ATP-bd"/>
</dbReference>
<dbReference type="PROSITE" id="PS50893">
    <property type="entry name" value="ABC_TRANSPORTER_2"/>
    <property type="match status" value="1"/>
</dbReference>
<evidence type="ECO:0000256" key="4">
    <source>
        <dbReference type="ARBA" id="ARBA00022840"/>
    </source>
</evidence>
<dbReference type="Proteomes" id="UP001183535">
    <property type="component" value="Unassembled WGS sequence"/>
</dbReference>
<dbReference type="InterPro" id="IPR027417">
    <property type="entry name" value="P-loop_NTPase"/>
</dbReference>
<dbReference type="SMART" id="SM00382">
    <property type="entry name" value="AAA"/>
    <property type="match status" value="1"/>
</dbReference>
<organism evidence="7 8">
    <name type="scientific">Streptomyces doudnae</name>
    <dbReference type="NCBI Taxonomy" id="3075536"/>
    <lineage>
        <taxon>Bacteria</taxon>
        <taxon>Bacillati</taxon>
        <taxon>Actinomycetota</taxon>
        <taxon>Actinomycetes</taxon>
        <taxon>Kitasatosporales</taxon>
        <taxon>Streptomycetaceae</taxon>
        <taxon>Streptomyces</taxon>
    </lineage>
</organism>
<dbReference type="SUPFAM" id="SSF52540">
    <property type="entry name" value="P-loop containing nucleoside triphosphate hydrolases"/>
    <property type="match status" value="1"/>
</dbReference>
<evidence type="ECO:0000313" key="8">
    <source>
        <dbReference type="Proteomes" id="UP001183535"/>
    </source>
</evidence>
<sequence length="231" mass="24239">MSLTFPPGGRTALLGPSGSGKTTFARVLAGLTAPTSGEVRVDGTPLPARIDRRTSAQRRVVQYVHQNSADSFERHRPLLDQLAATAVLLRGLPPEKARAEAVGAAAALGLEAELLHRTPDRLSGGQLQRCALVRALTAHPALLVCDEVTSALDSASRERVLAALPELLAPATTALLLISHDVSAVRAVAREAVVFDDGRPVRHGPVGEVLSSLESEDARAAPRASGKRGVR</sequence>
<dbReference type="Pfam" id="PF00005">
    <property type="entry name" value="ABC_tran"/>
    <property type="match status" value="1"/>
</dbReference>
<keyword evidence="4 7" id="KW-0067">ATP-binding</keyword>
<evidence type="ECO:0000256" key="5">
    <source>
        <dbReference type="SAM" id="MobiDB-lite"/>
    </source>
</evidence>